<accession>A8ZVE4</accession>
<dbReference type="PROSITE" id="PS51371">
    <property type="entry name" value="CBS"/>
    <property type="match status" value="2"/>
</dbReference>
<dbReference type="PANTHER" id="PTHR48108">
    <property type="entry name" value="CBS DOMAIN-CONTAINING PROTEIN CBSX2, CHLOROPLASTIC"/>
    <property type="match status" value="1"/>
</dbReference>
<feature type="domain" description="CBS" evidence="3">
    <location>
        <begin position="127"/>
        <end position="184"/>
    </location>
</feature>
<protein>
    <submittedName>
        <fullName evidence="4">CBS domain containing membrane protein</fullName>
    </submittedName>
</protein>
<dbReference type="InterPro" id="IPR051462">
    <property type="entry name" value="CBS_domain-containing"/>
</dbReference>
<keyword evidence="1" id="KW-0677">Repeat</keyword>
<dbReference type="Pfam" id="PF00571">
    <property type="entry name" value="CBS"/>
    <property type="match status" value="2"/>
</dbReference>
<organism evidence="4 5">
    <name type="scientific">Desulfosudis oleivorans (strain DSM 6200 / JCM 39069 / Hxd3)</name>
    <name type="common">Desulfococcus oleovorans</name>
    <dbReference type="NCBI Taxonomy" id="96561"/>
    <lineage>
        <taxon>Bacteria</taxon>
        <taxon>Pseudomonadati</taxon>
        <taxon>Thermodesulfobacteriota</taxon>
        <taxon>Desulfobacteria</taxon>
        <taxon>Desulfobacterales</taxon>
        <taxon>Desulfosudaceae</taxon>
        <taxon>Desulfosudis</taxon>
    </lineage>
</organism>
<name>A8ZVE4_DESOH</name>
<reference evidence="4 5" key="1">
    <citation type="submission" date="2007-10" db="EMBL/GenBank/DDBJ databases">
        <title>Complete sequence of Desulfococcus oleovorans Hxd3.</title>
        <authorList>
            <consortium name="US DOE Joint Genome Institute"/>
            <person name="Copeland A."/>
            <person name="Lucas S."/>
            <person name="Lapidus A."/>
            <person name="Barry K."/>
            <person name="Glavina del Rio T."/>
            <person name="Dalin E."/>
            <person name="Tice H."/>
            <person name="Pitluck S."/>
            <person name="Kiss H."/>
            <person name="Brettin T."/>
            <person name="Bruce D."/>
            <person name="Detter J.C."/>
            <person name="Han C."/>
            <person name="Schmutz J."/>
            <person name="Larimer F."/>
            <person name="Land M."/>
            <person name="Hauser L."/>
            <person name="Kyrpides N."/>
            <person name="Kim E."/>
            <person name="Wawrik B."/>
            <person name="Richardson P."/>
        </authorList>
    </citation>
    <scope>NUCLEOTIDE SEQUENCE [LARGE SCALE GENOMIC DNA]</scope>
    <source>
        <strain evidence="5">DSM 6200 / JCM 39069 / Hxd3</strain>
    </source>
</reference>
<dbReference type="OrthoDB" id="5470806at2"/>
<dbReference type="SUPFAM" id="SSF54631">
    <property type="entry name" value="CBS-domain pair"/>
    <property type="match status" value="1"/>
</dbReference>
<evidence type="ECO:0000313" key="5">
    <source>
        <dbReference type="Proteomes" id="UP000008561"/>
    </source>
</evidence>
<evidence type="ECO:0000256" key="2">
    <source>
        <dbReference type="PROSITE-ProRule" id="PRU00703"/>
    </source>
</evidence>
<feature type="domain" description="CBS" evidence="3">
    <location>
        <begin position="10"/>
        <end position="78"/>
    </location>
</feature>
<sequence length="186" mass="21237">MEEKKVKDLMVPIGEYATVSEDATLKDALAALKNAQKQHDDDQYAHRAIIVIDREQQVVGKISQIDVLKALEPKYMDLCEPDSESGMTRFGFSKKFFTDMCTQYNLWSTPMSQLVQQAANRPVKTFMYKPKEGEYITENGTIEEAIHLLVVGRHQSLLVLKDKKIVGVLRLVDMFREITDAMDRHG</sequence>
<dbReference type="SMART" id="SM00116">
    <property type="entry name" value="CBS"/>
    <property type="match status" value="2"/>
</dbReference>
<dbReference type="EMBL" id="CP000859">
    <property type="protein sequence ID" value="ABW66605.1"/>
    <property type="molecule type" value="Genomic_DNA"/>
</dbReference>
<keyword evidence="2" id="KW-0129">CBS domain</keyword>
<dbReference type="eggNOG" id="COG0517">
    <property type="taxonomic scope" value="Bacteria"/>
</dbReference>
<proteinExistence type="predicted"/>
<dbReference type="Gene3D" id="3.10.580.10">
    <property type="entry name" value="CBS-domain"/>
    <property type="match status" value="1"/>
</dbReference>
<dbReference type="KEGG" id="dol:Dole_0795"/>
<dbReference type="HOGENOM" id="CLU_040681_8_0_7"/>
<dbReference type="AlphaFoldDB" id="A8ZVE4"/>
<dbReference type="RefSeq" id="WP_012174223.1">
    <property type="nucleotide sequence ID" value="NC_009943.1"/>
</dbReference>
<dbReference type="InterPro" id="IPR046342">
    <property type="entry name" value="CBS_dom_sf"/>
</dbReference>
<evidence type="ECO:0000256" key="1">
    <source>
        <dbReference type="ARBA" id="ARBA00022737"/>
    </source>
</evidence>
<dbReference type="PANTHER" id="PTHR48108:SF26">
    <property type="entry name" value="CBS DOMAIN-CONTAINING PROTEIN DDB_G0289609"/>
    <property type="match status" value="1"/>
</dbReference>
<gene>
    <name evidence="4" type="ordered locus">Dole_0795</name>
</gene>
<dbReference type="STRING" id="96561.Dole_0795"/>
<evidence type="ECO:0000259" key="3">
    <source>
        <dbReference type="PROSITE" id="PS51371"/>
    </source>
</evidence>
<dbReference type="Proteomes" id="UP000008561">
    <property type="component" value="Chromosome"/>
</dbReference>
<evidence type="ECO:0000313" key="4">
    <source>
        <dbReference type="EMBL" id="ABW66605.1"/>
    </source>
</evidence>
<dbReference type="InterPro" id="IPR000644">
    <property type="entry name" value="CBS_dom"/>
</dbReference>
<keyword evidence="5" id="KW-1185">Reference proteome</keyword>